<accession>A0ABQ5R2H3</accession>
<keyword evidence="3" id="KW-1185">Reference proteome</keyword>
<feature type="signal peptide" evidence="1">
    <location>
        <begin position="1"/>
        <end position="29"/>
    </location>
</feature>
<keyword evidence="1" id="KW-0732">Signal</keyword>
<dbReference type="Proteomes" id="UP001144280">
    <property type="component" value="Unassembled WGS sequence"/>
</dbReference>
<sequence length="132" mass="14308">MSARRVGRVAVAMAAGVTATLAASGTAHAGQSTDVDGKYGAANFRQYGEHLLVEDYYADHWGTRAQLQTWHDPTKHWVDHSTVCFDDQSTGGADGVTDCNYSLPEGETVRIHLWASRNGETTDHRYSPIGVA</sequence>
<name>A0ABQ5R2H3_9ACTN</name>
<evidence type="ECO:0000256" key="1">
    <source>
        <dbReference type="SAM" id="SignalP"/>
    </source>
</evidence>
<evidence type="ECO:0000313" key="2">
    <source>
        <dbReference type="EMBL" id="GLI00977.1"/>
    </source>
</evidence>
<proteinExistence type="predicted"/>
<organism evidence="2 3">
    <name type="scientific">Phytohabitans aurantiacus</name>
    <dbReference type="NCBI Taxonomy" id="3016789"/>
    <lineage>
        <taxon>Bacteria</taxon>
        <taxon>Bacillati</taxon>
        <taxon>Actinomycetota</taxon>
        <taxon>Actinomycetes</taxon>
        <taxon>Micromonosporales</taxon>
        <taxon>Micromonosporaceae</taxon>
    </lineage>
</organism>
<protein>
    <recommendedName>
        <fullName evidence="4">Secreted protein</fullName>
    </recommendedName>
</protein>
<comment type="caution">
    <text evidence="2">The sequence shown here is derived from an EMBL/GenBank/DDBJ whole genome shotgun (WGS) entry which is preliminary data.</text>
</comment>
<dbReference type="EMBL" id="BSDI01000039">
    <property type="protein sequence ID" value="GLI00977.1"/>
    <property type="molecule type" value="Genomic_DNA"/>
</dbReference>
<evidence type="ECO:0008006" key="4">
    <source>
        <dbReference type="Google" id="ProtNLM"/>
    </source>
</evidence>
<dbReference type="RefSeq" id="WP_281901645.1">
    <property type="nucleotide sequence ID" value="NZ_BSDI01000039.1"/>
</dbReference>
<evidence type="ECO:0000313" key="3">
    <source>
        <dbReference type="Proteomes" id="UP001144280"/>
    </source>
</evidence>
<reference evidence="2" key="1">
    <citation type="submission" date="2022-12" db="EMBL/GenBank/DDBJ databases">
        <title>New Phytohabitans aurantiacus sp. RD004123 nov., an actinomycete isolated from soil.</title>
        <authorList>
            <person name="Triningsih D.W."/>
            <person name="Harunari E."/>
            <person name="Igarashi Y."/>
        </authorList>
    </citation>
    <scope>NUCLEOTIDE SEQUENCE</scope>
    <source>
        <strain evidence="2">RD004123</strain>
    </source>
</reference>
<feature type="chain" id="PRO_5047361003" description="Secreted protein" evidence="1">
    <location>
        <begin position="30"/>
        <end position="132"/>
    </location>
</feature>
<gene>
    <name evidence="2" type="ORF">Pa4123_62530</name>
</gene>